<sequence length="107" mass="11684">MSGYVANSPKGYRNKGIEPVDLGTQRWAEYKDLPAQAETQPPTAGCTFTKPCKLADGVINYASSFIPIEAVKEYGEFALLGGRETDAAGRCQMKASDFPSIRFNCRL</sequence>
<evidence type="ECO:0000313" key="1">
    <source>
        <dbReference type="EMBL" id="AZE49854.1"/>
    </source>
</evidence>
<gene>
    <name evidence="1" type="ORF">C4K04_4189</name>
</gene>
<dbReference type="EMBL" id="CP027753">
    <property type="protein sequence ID" value="AZE49854.1"/>
    <property type="molecule type" value="Genomic_DNA"/>
</dbReference>
<dbReference type="Proteomes" id="UP000268048">
    <property type="component" value="Chromosome"/>
</dbReference>
<proteinExistence type="predicted"/>
<accession>A0A3G7TRX7</accession>
<organism evidence="1 2">
    <name type="scientific">Pseudomonas chlororaphis</name>
    <dbReference type="NCBI Taxonomy" id="587753"/>
    <lineage>
        <taxon>Bacteria</taxon>
        <taxon>Pseudomonadati</taxon>
        <taxon>Pseudomonadota</taxon>
        <taxon>Gammaproteobacteria</taxon>
        <taxon>Pseudomonadales</taxon>
        <taxon>Pseudomonadaceae</taxon>
        <taxon>Pseudomonas</taxon>
    </lineage>
</organism>
<reference evidence="1 2" key="1">
    <citation type="submission" date="2018-03" db="EMBL/GenBank/DDBJ databases">
        <title>Diversity of phytobeneficial traits revealed by whole-genome analysis of worldwide-isolated phenazine-producing Pseudomonas spp.</title>
        <authorList>
            <person name="Biessy A."/>
            <person name="Novinscak A."/>
            <person name="Blom J."/>
            <person name="Leger G."/>
            <person name="Thomashow L.S."/>
            <person name="Cazorla F.M."/>
            <person name="Josic D."/>
            <person name="Filion M."/>
        </authorList>
    </citation>
    <scope>NUCLEOTIDE SEQUENCE [LARGE SCALE GENOMIC DNA]</scope>
    <source>
        <strain evidence="1 2">B25</strain>
    </source>
</reference>
<name>A0A3G7TRX7_9PSED</name>
<dbReference type="RefSeq" id="WP_338401321.1">
    <property type="nucleotide sequence ID" value="NZ_CP027753.1"/>
</dbReference>
<protein>
    <submittedName>
        <fullName evidence="1">Uncharacterized protein</fullName>
    </submittedName>
</protein>
<dbReference type="AlphaFoldDB" id="A0A3G7TRX7"/>
<evidence type="ECO:0000313" key="2">
    <source>
        <dbReference type="Proteomes" id="UP000268048"/>
    </source>
</evidence>